<evidence type="ECO:0000313" key="3">
    <source>
        <dbReference type="Proteomes" id="UP000335538"/>
    </source>
</evidence>
<dbReference type="Proteomes" id="UP000335538">
    <property type="component" value="Unassembled WGS sequence"/>
</dbReference>
<accession>A0A5E5AXA7</accession>
<evidence type="ECO:0000256" key="1">
    <source>
        <dbReference type="SAM" id="MobiDB-lite"/>
    </source>
</evidence>
<gene>
    <name evidence="2" type="ORF">PSP31121_01282</name>
</gene>
<feature type="region of interest" description="Disordered" evidence="1">
    <location>
        <begin position="1"/>
        <end position="22"/>
    </location>
</feature>
<protein>
    <submittedName>
        <fullName evidence="2">Lactate dehydrogenase</fullName>
    </submittedName>
</protein>
<evidence type="ECO:0000313" key="2">
    <source>
        <dbReference type="EMBL" id="VVE77707.1"/>
    </source>
</evidence>
<name>A0A5E5AXA7_9BURK</name>
<proteinExistence type="predicted"/>
<dbReference type="AlphaFoldDB" id="A0A5E5AXA7"/>
<dbReference type="EMBL" id="CABPSR010000002">
    <property type="protein sequence ID" value="VVE77707.1"/>
    <property type="molecule type" value="Genomic_DNA"/>
</dbReference>
<reference evidence="2 3" key="1">
    <citation type="submission" date="2019-08" db="EMBL/GenBank/DDBJ databases">
        <authorList>
            <person name="Peeters C."/>
        </authorList>
    </citation>
    <scope>NUCLEOTIDE SEQUENCE [LARGE SCALE GENOMIC DNA]</scope>
    <source>
        <strain evidence="2 3">LMG 31121</strain>
    </source>
</reference>
<sequence>MHRIGPFSLPGLTGTLSTTRPPMTSINTATNLISLTTSDIVSRAAKPSAVPGTVTTGSGASAVAESTRVTLTQTPPVANWPTYTQPVANGAALNWRQLPSDAISLLMSGNLSTTSLGNRLDQLGSKLMSAIATGATSFSQSVVRSTSAAPATDADLALQQFKLQTSADNQFALTVKTASGAQVNVKLGSSDDGLSVEFSVTKGTLTDAERDQLGKLGDAFQSAVNGLAKQPPVVDFSALTGFDTSVLTSVDLNATLNANGTTPQTFVFHADATQRSMHVDGASGKFDVSVDLKNLQAIGSPKAQAAALDAWLTRFDTAQARGNGDASLMNMFKAAFTGLNSHYPSAPTLPRITLSNADKATLSGLADFSASLSQTKTSPNPMRASEVDGFDYQISQNTQIGGTDTLNRKIQQQTQATLTASYHRSLWAGVPLQLTSDPKSQNYEYVKVQDSASSNVDVSYRDGLLAHAQGSRSASQKTQVQRYEMAKLVSDVTTPLSASSTSDLMTLLQSIMQNDAKNATRSSGGTSDDATTDAVRKRTALEIDPLRLNGTHTS</sequence>
<organism evidence="2 3">
    <name type="scientific">Pandoraea sputorum</name>
    <dbReference type="NCBI Taxonomy" id="93222"/>
    <lineage>
        <taxon>Bacteria</taxon>
        <taxon>Pseudomonadati</taxon>
        <taxon>Pseudomonadota</taxon>
        <taxon>Betaproteobacteria</taxon>
        <taxon>Burkholderiales</taxon>
        <taxon>Burkholderiaceae</taxon>
        <taxon>Pandoraea</taxon>
    </lineage>
</organism>
<feature type="compositionally biased region" description="Low complexity" evidence="1">
    <location>
        <begin position="8"/>
        <end position="22"/>
    </location>
</feature>